<dbReference type="Gene3D" id="2.40.420.20">
    <property type="match status" value="1"/>
</dbReference>
<evidence type="ECO:0000256" key="1">
    <source>
        <dbReference type="ARBA" id="ARBA00004196"/>
    </source>
</evidence>
<feature type="compositionally biased region" description="Pro residues" evidence="3">
    <location>
        <begin position="139"/>
        <end position="151"/>
    </location>
</feature>
<dbReference type="PROSITE" id="PS51257">
    <property type="entry name" value="PROKAR_LIPOPROTEIN"/>
    <property type="match status" value="1"/>
</dbReference>
<dbReference type="Proteomes" id="UP000235836">
    <property type="component" value="Unassembled WGS sequence"/>
</dbReference>
<comment type="caution">
    <text evidence="7">The sequence shown here is derived from an EMBL/GenBank/DDBJ whole genome shotgun (WGS) entry which is preliminary data.</text>
</comment>
<dbReference type="AlphaFoldDB" id="A0A2N6T580"/>
<dbReference type="InterPro" id="IPR058636">
    <property type="entry name" value="Beta-barrel_YknX"/>
</dbReference>
<gene>
    <name evidence="7" type="ORF">CJ203_05535</name>
</gene>
<dbReference type="Gene3D" id="2.40.30.170">
    <property type="match status" value="1"/>
</dbReference>
<dbReference type="Gene3D" id="2.40.50.100">
    <property type="match status" value="1"/>
</dbReference>
<comment type="subcellular location">
    <subcellularLocation>
        <location evidence="1">Cell envelope</location>
    </subcellularLocation>
</comment>
<dbReference type="InterPro" id="IPR050465">
    <property type="entry name" value="UPF0194_transport"/>
</dbReference>
<keyword evidence="2" id="KW-0175">Coiled coil</keyword>
<dbReference type="Pfam" id="PF25917">
    <property type="entry name" value="BSH_RND"/>
    <property type="match status" value="1"/>
</dbReference>
<organism evidence="7 8">
    <name type="scientific">Corynebacterium tuscaniense</name>
    <dbReference type="NCBI Taxonomy" id="302449"/>
    <lineage>
        <taxon>Bacteria</taxon>
        <taxon>Bacillati</taxon>
        <taxon>Actinomycetota</taxon>
        <taxon>Actinomycetes</taxon>
        <taxon>Mycobacteriales</taxon>
        <taxon>Corynebacteriaceae</taxon>
        <taxon>Corynebacterium</taxon>
    </lineage>
</organism>
<dbReference type="PANTHER" id="PTHR32347">
    <property type="entry name" value="EFFLUX SYSTEM COMPONENT YKNX-RELATED"/>
    <property type="match status" value="1"/>
</dbReference>
<name>A0A2N6T580_9CORY</name>
<evidence type="ECO:0000259" key="5">
    <source>
        <dbReference type="Pfam" id="PF25917"/>
    </source>
</evidence>
<evidence type="ECO:0000256" key="2">
    <source>
        <dbReference type="ARBA" id="ARBA00023054"/>
    </source>
</evidence>
<dbReference type="InterPro" id="IPR058625">
    <property type="entry name" value="MdtA-like_BSH"/>
</dbReference>
<feature type="chain" id="PRO_5014918203" evidence="4">
    <location>
        <begin position="24"/>
        <end position="430"/>
    </location>
</feature>
<keyword evidence="4" id="KW-0732">Signal</keyword>
<dbReference type="Pfam" id="PF25990">
    <property type="entry name" value="Beta-barrel_YknX"/>
    <property type="match status" value="1"/>
</dbReference>
<feature type="domain" description="YknX-like beta-barrel" evidence="6">
    <location>
        <begin position="245"/>
        <end position="336"/>
    </location>
</feature>
<dbReference type="InterPro" id="IPR011053">
    <property type="entry name" value="Single_hybrid_motif"/>
</dbReference>
<reference evidence="7 8" key="1">
    <citation type="submission" date="2017-09" db="EMBL/GenBank/DDBJ databases">
        <title>Bacterial strain isolated from the female urinary microbiota.</title>
        <authorList>
            <person name="Thomas-White K."/>
            <person name="Kumar N."/>
            <person name="Forster S."/>
            <person name="Putonti C."/>
            <person name="Lawley T."/>
            <person name="Wolfe A.J."/>
        </authorList>
    </citation>
    <scope>NUCLEOTIDE SEQUENCE [LARGE SCALE GENOMIC DNA]</scope>
    <source>
        <strain evidence="7 8">UMB0792</strain>
    </source>
</reference>
<keyword evidence="8" id="KW-1185">Reference proteome</keyword>
<protein>
    <submittedName>
        <fullName evidence="7">Uncharacterized protein</fullName>
    </submittedName>
</protein>
<evidence type="ECO:0000256" key="4">
    <source>
        <dbReference type="SAM" id="SignalP"/>
    </source>
</evidence>
<dbReference type="GO" id="GO:0030313">
    <property type="term" value="C:cell envelope"/>
    <property type="evidence" value="ECO:0007669"/>
    <property type="project" value="UniProtKB-SubCell"/>
</dbReference>
<dbReference type="EMBL" id="PNHG01000006">
    <property type="protein sequence ID" value="PMC64470.1"/>
    <property type="molecule type" value="Genomic_DNA"/>
</dbReference>
<feature type="signal peptide" evidence="4">
    <location>
        <begin position="1"/>
        <end position="23"/>
    </location>
</feature>
<evidence type="ECO:0000313" key="8">
    <source>
        <dbReference type="Proteomes" id="UP000235836"/>
    </source>
</evidence>
<proteinExistence type="predicted"/>
<feature type="region of interest" description="Disordered" evidence="3">
    <location>
        <begin position="288"/>
        <end position="308"/>
    </location>
</feature>
<sequence length="430" mass="45290">MWARRAGVSLAMATSLFFTTACGAGEKGANDAVSAGDYAVAARENVVDSIVVDGTVEPVRTAAISSTLTVPVGTVHVQVGDRVKQGQLLVTMDTSSIERQLNASGEPITMTAAAGQVERAVQDAGEAIHDSISSIFPQGAPPPPPPAPATAPGPSREEIEQALVEAHEQGRVEGQNEAQAAVEEQLGTQQGMPPGMGEDTSSLEYQMEEREIFAPMDGVVTKIEAQEGAPATGALLTIADASRLLVKANVRETDVARVKEGNRVEFTTPVTGDKKIEGRVRKIAPMAEESDPAARAMQQGQGQGQSKDSGILFPVEIEVVGDMNDLRLGGSARAEIITDETKDGLSIPRDAVYGDGKVLVLVPEEDSTATVEERTVKTGVKNDTDIAVTGGDLKEGDMVVAWPDDYKDKVGETVQIADESFGQDKNDKKD</sequence>
<dbReference type="PANTHER" id="PTHR32347:SF14">
    <property type="entry name" value="EFFLUX SYSTEM COMPONENT YKNX-RELATED"/>
    <property type="match status" value="1"/>
</dbReference>
<dbReference type="SUPFAM" id="SSF51230">
    <property type="entry name" value="Single hybrid motif"/>
    <property type="match status" value="1"/>
</dbReference>
<accession>A0A2N6T580</accession>
<evidence type="ECO:0000259" key="6">
    <source>
        <dbReference type="Pfam" id="PF25990"/>
    </source>
</evidence>
<evidence type="ECO:0000313" key="7">
    <source>
        <dbReference type="EMBL" id="PMC64470.1"/>
    </source>
</evidence>
<evidence type="ECO:0000256" key="3">
    <source>
        <dbReference type="SAM" id="MobiDB-lite"/>
    </source>
</evidence>
<feature type="region of interest" description="Disordered" evidence="3">
    <location>
        <begin position="133"/>
        <end position="156"/>
    </location>
</feature>
<feature type="domain" description="Multidrug resistance protein MdtA-like barrel-sandwich hybrid" evidence="5">
    <location>
        <begin position="72"/>
        <end position="232"/>
    </location>
</feature>